<organism evidence="3 4">
    <name type="scientific">Escallonia herrerae</name>
    <dbReference type="NCBI Taxonomy" id="1293975"/>
    <lineage>
        <taxon>Eukaryota</taxon>
        <taxon>Viridiplantae</taxon>
        <taxon>Streptophyta</taxon>
        <taxon>Embryophyta</taxon>
        <taxon>Tracheophyta</taxon>
        <taxon>Spermatophyta</taxon>
        <taxon>Magnoliopsida</taxon>
        <taxon>eudicotyledons</taxon>
        <taxon>Gunneridae</taxon>
        <taxon>Pentapetalae</taxon>
        <taxon>asterids</taxon>
        <taxon>campanulids</taxon>
        <taxon>Escalloniales</taxon>
        <taxon>Escalloniaceae</taxon>
        <taxon>Escallonia</taxon>
    </lineage>
</organism>
<keyword evidence="4" id="KW-1185">Reference proteome</keyword>
<comment type="caution">
    <text evidence="3">The sequence shown here is derived from an EMBL/GenBank/DDBJ whole genome shotgun (WGS) entry which is preliminary data.</text>
</comment>
<feature type="compositionally biased region" description="Pro residues" evidence="1">
    <location>
        <begin position="99"/>
        <end position="109"/>
    </location>
</feature>
<feature type="region of interest" description="Disordered" evidence="1">
    <location>
        <begin position="74"/>
        <end position="109"/>
    </location>
</feature>
<gene>
    <name evidence="3" type="ORF">RJ639_047783</name>
</gene>
<name>A0AA88W6C4_9ASTE</name>
<accession>A0AA88W6C4</accession>
<reference evidence="3" key="1">
    <citation type="submission" date="2022-12" db="EMBL/GenBank/DDBJ databases">
        <title>Draft genome assemblies for two species of Escallonia (Escalloniales).</title>
        <authorList>
            <person name="Chanderbali A."/>
            <person name="Dervinis C."/>
            <person name="Anghel I."/>
            <person name="Soltis D."/>
            <person name="Soltis P."/>
            <person name="Zapata F."/>
        </authorList>
    </citation>
    <scope>NUCLEOTIDE SEQUENCE</scope>
    <source>
        <strain evidence="3">UCBG64.0493</strain>
        <tissue evidence="3">Leaf</tissue>
    </source>
</reference>
<evidence type="ECO:0000256" key="1">
    <source>
        <dbReference type="SAM" id="MobiDB-lite"/>
    </source>
</evidence>
<dbReference type="Proteomes" id="UP001188597">
    <property type="component" value="Unassembled WGS sequence"/>
</dbReference>
<evidence type="ECO:0000259" key="2">
    <source>
        <dbReference type="Pfam" id="PF26253"/>
    </source>
</evidence>
<feature type="domain" description="RDRP C-terminal head" evidence="2">
    <location>
        <begin position="3"/>
        <end position="69"/>
    </location>
</feature>
<evidence type="ECO:0000313" key="3">
    <source>
        <dbReference type="EMBL" id="KAK3021861.1"/>
    </source>
</evidence>
<dbReference type="EMBL" id="JAVXUP010000739">
    <property type="protein sequence ID" value="KAK3021861.1"/>
    <property type="molecule type" value="Genomic_DNA"/>
</dbReference>
<evidence type="ECO:0000313" key="4">
    <source>
        <dbReference type="Proteomes" id="UP001188597"/>
    </source>
</evidence>
<protein>
    <recommendedName>
        <fullName evidence="2">RDRP C-terminal head domain-containing protein</fullName>
    </recommendedName>
</protein>
<dbReference type="Pfam" id="PF26253">
    <property type="entry name" value="RdRP_head"/>
    <property type="match status" value="1"/>
</dbReference>
<dbReference type="AlphaFoldDB" id="A0AA88W6C4"/>
<sequence length="109" mass="12290">MTGIKTEAEILCGSILQTSKYFDRRKDPEAVRLAVRSLRKEARTWINKKVGESNGEVDDVYAKESAWYHNIKVPRLQAGRTDETSTNERSSSVFTPPAAKNPPPVTLRQ</sequence>
<proteinExistence type="predicted"/>
<dbReference type="InterPro" id="IPR058752">
    <property type="entry name" value="RDRP_C_head"/>
</dbReference>